<proteinExistence type="predicted"/>
<accession>A0AAC9Z929</accession>
<sequence length="104" mass="11017">MSPHSDPETHGVQFGRVVVTVDAALGDCIVIAPQPGPICTSPKRMRLNSLDEIRGAYRTQSRLAARVPDQHPHAKDIAAALEFAGKTLSAAQGAKHQPKGQSNA</sequence>
<dbReference type="EMBL" id="CP010784">
    <property type="protein sequence ID" value="ATF05828.1"/>
    <property type="molecule type" value="Genomic_DNA"/>
</dbReference>
<evidence type="ECO:0000313" key="2">
    <source>
        <dbReference type="Proteomes" id="UP000217545"/>
    </source>
</evidence>
<organism evidence="1 2">
    <name type="scientific">Phaeobacter gallaeciensis</name>
    <dbReference type="NCBI Taxonomy" id="60890"/>
    <lineage>
        <taxon>Bacteria</taxon>
        <taxon>Pseudomonadati</taxon>
        <taxon>Pseudomonadota</taxon>
        <taxon>Alphaproteobacteria</taxon>
        <taxon>Rhodobacterales</taxon>
        <taxon>Roseobacteraceae</taxon>
        <taxon>Phaeobacter</taxon>
    </lineage>
</organism>
<evidence type="ECO:0000313" key="1">
    <source>
        <dbReference type="EMBL" id="ATF05828.1"/>
    </source>
</evidence>
<reference evidence="1 2" key="1">
    <citation type="journal article" date="2017" name="Front. Microbiol.">
        <title>Phaeobacter piscinae sp. nov., a species of the Roseobacter group and potential aquaculture probiont.</title>
        <authorList>
            <person name="Sonnenschein E.C."/>
            <person name="Phippen C.B.W."/>
            <person name="Nielsen K.F."/>
            <person name="Mateiu R.V."/>
            <person name="Melchiorsen J."/>
            <person name="Gram L."/>
            <person name="Overmann J."/>
            <person name="Freese H.M."/>
        </authorList>
    </citation>
    <scope>NUCLEOTIDE SEQUENCE [LARGE SCALE GENOMIC DNA]</scope>
    <source>
        <strain evidence="1 2">P63</strain>
    </source>
</reference>
<name>A0AAC9Z929_9RHOB</name>
<dbReference type="Proteomes" id="UP000217545">
    <property type="component" value="Chromosome"/>
</dbReference>
<gene>
    <name evidence="1" type="ORF">PhaeoP63_01753</name>
</gene>
<dbReference type="AlphaFoldDB" id="A0AAC9Z929"/>
<dbReference type="RefSeq" id="WP_024097194.1">
    <property type="nucleotide sequence ID" value="NZ_CP010588.1"/>
</dbReference>
<protein>
    <submittedName>
        <fullName evidence="1">Uncharacterized protein</fullName>
    </submittedName>
</protein>
<dbReference type="GeneID" id="31846161"/>